<dbReference type="GO" id="GO:0046103">
    <property type="term" value="P:inosine biosynthetic process"/>
    <property type="evidence" value="ECO:0007669"/>
    <property type="project" value="TreeGrafter"/>
</dbReference>
<dbReference type="GO" id="GO:0004000">
    <property type="term" value="F:adenosine deaminase activity"/>
    <property type="evidence" value="ECO:0007669"/>
    <property type="project" value="TreeGrafter"/>
</dbReference>
<dbReference type="InterPro" id="IPR032466">
    <property type="entry name" value="Metal_Hydrolase"/>
</dbReference>
<dbReference type="PANTHER" id="PTHR11409:SF43">
    <property type="entry name" value="ADENOSINE DEAMINASE"/>
    <property type="match status" value="1"/>
</dbReference>
<dbReference type="GO" id="GO:0006154">
    <property type="term" value="P:adenosine catabolic process"/>
    <property type="evidence" value="ECO:0007669"/>
    <property type="project" value="TreeGrafter"/>
</dbReference>
<organism evidence="8 9">
    <name type="scientific">Dibothriocephalus latus</name>
    <name type="common">Fish tapeworm</name>
    <name type="synonym">Diphyllobothrium latum</name>
    <dbReference type="NCBI Taxonomy" id="60516"/>
    <lineage>
        <taxon>Eukaryota</taxon>
        <taxon>Metazoa</taxon>
        <taxon>Spiralia</taxon>
        <taxon>Lophotrochozoa</taxon>
        <taxon>Platyhelminthes</taxon>
        <taxon>Cestoda</taxon>
        <taxon>Eucestoda</taxon>
        <taxon>Diphyllobothriidea</taxon>
        <taxon>Diphyllobothriidae</taxon>
        <taxon>Dibothriocephalus</taxon>
    </lineage>
</organism>
<evidence type="ECO:0000256" key="1">
    <source>
        <dbReference type="ARBA" id="ARBA00001947"/>
    </source>
</evidence>
<dbReference type="EMBL" id="UYRU01071230">
    <property type="protein sequence ID" value="VDN20776.1"/>
    <property type="molecule type" value="Genomic_DNA"/>
</dbReference>
<dbReference type="GO" id="GO:0009897">
    <property type="term" value="C:external side of plasma membrane"/>
    <property type="evidence" value="ECO:0007669"/>
    <property type="project" value="TreeGrafter"/>
</dbReference>
<dbReference type="SUPFAM" id="SSF51556">
    <property type="entry name" value="Metallo-dependent hydrolases"/>
    <property type="match status" value="1"/>
</dbReference>
<evidence type="ECO:0000313" key="8">
    <source>
        <dbReference type="EMBL" id="VDN20776.1"/>
    </source>
</evidence>
<sequence>MNFNPHRHGIELHLHLDGGFRPATLFSLAQKKSIRLCASNVRDFEKSLTVQQPNSLADFLSKFDVINPPVQGDAEAISQLTLDFLEDCVNRGGLCYVELRFSPQLLAGPCLTPEETVKTVLNAVEIGKKKFDIQAQSILCMMRHKPEWSSEVVQLAKSYQPLGVCAVDVAGDDKPCDGKNTAKEIKIAFEEAFKCGIHRVAHAGENGVAAAVTEALEEMHAERIGHGYHILDDPVVYKTVREKNVHFEVCQSTKRYKNCCVLSSDLFD</sequence>
<accession>A0A3P7PRW2</accession>
<keyword evidence="5" id="KW-0378">Hydrolase</keyword>
<dbReference type="GO" id="GO:0043103">
    <property type="term" value="P:hypoxanthine salvage"/>
    <property type="evidence" value="ECO:0007669"/>
    <property type="project" value="TreeGrafter"/>
</dbReference>
<dbReference type="GO" id="GO:0046872">
    <property type="term" value="F:metal ion binding"/>
    <property type="evidence" value="ECO:0007669"/>
    <property type="project" value="UniProtKB-KW"/>
</dbReference>
<dbReference type="GO" id="GO:0005829">
    <property type="term" value="C:cytosol"/>
    <property type="evidence" value="ECO:0007669"/>
    <property type="project" value="TreeGrafter"/>
</dbReference>
<gene>
    <name evidence="8" type="ORF">DILT_LOCUS13693</name>
</gene>
<dbReference type="Pfam" id="PF00962">
    <property type="entry name" value="A_deaminase"/>
    <property type="match status" value="1"/>
</dbReference>
<dbReference type="EC" id="3.5.4.4" evidence="3"/>
<dbReference type="OrthoDB" id="272271at2759"/>
<protein>
    <recommendedName>
        <fullName evidence="3">adenosine deaminase</fullName>
        <ecNumber evidence="3">3.5.4.4</ecNumber>
    </recommendedName>
</protein>
<dbReference type="InterPro" id="IPR001365">
    <property type="entry name" value="A_deaminase_dom"/>
</dbReference>
<evidence type="ECO:0000256" key="2">
    <source>
        <dbReference type="ARBA" id="ARBA00006676"/>
    </source>
</evidence>
<evidence type="ECO:0000256" key="5">
    <source>
        <dbReference type="ARBA" id="ARBA00022801"/>
    </source>
</evidence>
<dbReference type="Proteomes" id="UP000281553">
    <property type="component" value="Unassembled WGS sequence"/>
</dbReference>
<comment type="cofactor">
    <cofactor evidence="1">
        <name>Zn(2+)</name>
        <dbReference type="ChEBI" id="CHEBI:29105"/>
    </cofactor>
</comment>
<evidence type="ECO:0000313" key="9">
    <source>
        <dbReference type="Proteomes" id="UP000281553"/>
    </source>
</evidence>
<dbReference type="Gene3D" id="3.20.20.140">
    <property type="entry name" value="Metal-dependent hydrolases"/>
    <property type="match status" value="1"/>
</dbReference>
<reference evidence="8 9" key="1">
    <citation type="submission" date="2018-11" db="EMBL/GenBank/DDBJ databases">
        <authorList>
            <consortium name="Pathogen Informatics"/>
        </authorList>
    </citation>
    <scope>NUCLEOTIDE SEQUENCE [LARGE SCALE GENOMIC DNA]</scope>
</reference>
<keyword evidence="4" id="KW-0479">Metal-binding</keyword>
<evidence type="ECO:0000256" key="3">
    <source>
        <dbReference type="ARBA" id="ARBA00012784"/>
    </source>
</evidence>
<dbReference type="InterPro" id="IPR006330">
    <property type="entry name" value="Ado/ade_deaminase"/>
</dbReference>
<comment type="similarity">
    <text evidence="2">Belongs to the metallo-dependent hydrolases superfamily. Adenosine and AMP deaminases family.</text>
</comment>
<dbReference type="PANTHER" id="PTHR11409">
    <property type="entry name" value="ADENOSINE DEAMINASE"/>
    <property type="match status" value="1"/>
</dbReference>
<dbReference type="GO" id="GO:0060169">
    <property type="term" value="P:negative regulation of adenosine receptor signaling pathway"/>
    <property type="evidence" value="ECO:0007669"/>
    <property type="project" value="TreeGrafter"/>
</dbReference>
<feature type="domain" description="Adenosine deaminase" evidence="7">
    <location>
        <begin position="11"/>
        <end position="252"/>
    </location>
</feature>
<evidence type="ECO:0000256" key="6">
    <source>
        <dbReference type="ARBA" id="ARBA00022833"/>
    </source>
</evidence>
<keyword evidence="6" id="KW-0862">Zinc</keyword>
<keyword evidence="9" id="KW-1185">Reference proteome</keyword>
<name>A0A3P7PRW2_DIBLA</name>
<dbReference type="AlphaFoldDB" id="A0A3P7PRW2"/>
<evidence type="ECO:0000259" key="7">
    <source>
        <dbReference type="Pfam" id="PF00962"/>
    </source>
</evidence>
<proteinExistence type="inferred from homology"/>
<evidence type="ECO:0000256" key="4">
    <source>
        <dbReference type="ARBA" id="ARBA00022723"/>
    </source>
</evidence>